<keyword evidence="2" id="KW-0732">Signal</keyword>
<evidence type="ECO:0000256" key="1">
    <source>
        <dbReference type="SAM" id="MobiDB-lite"/>
    </source>
</evidence>
<dbReference type="Proteomes" id="UP000263993">
    <property type="component" value="Unassembled WGS sequence"/>
</dbReference>
<organism evidence="3 4">
    <name type="scientific">Undibacter mobilis</name>
    <dbReference type="NCBI Taxonomy" id="2292256"/>
    <lineage>
        <taxon>Bacteria</taxon>
        <taxon>Pseudomonadati</taxon>
        <taxon>Pseudomonadota</taxon>
        <taxon>Alphaproteobacteria</taxon>
        <taxon>Hyphomicrobiales</taxon>
        <taxon>Nitrobacteraceae</taxon>
        <taxon>Undibacter</taxon>
    </lineage>
</organism>
<evidence type="ECO:0000313" key="4">
    <source>
        <dbReference type="Proteomes" id="UP000263993"/>
    </source>
</evidence>
<protein>
    <submittedName>
        <fullName evidence="3">Uncharacterized protein</fullName>
    </submittedName>
</protein>
<evidence type="ECO:0000313" key="3">
    <source>
        <dbReference type="EMBL" id="RDV04819.1"/>
    </source>
</evidence>
<evidence type="ECO:0000256" key="2">
    <source>
        <dbReference type="SAM" id="SignalP"/>
    </source>
</evidence>
<keyword evidence="4" id="KW-1185">Reference proteome</keyword>
<feature type="compositionally biased region" description="Basic and acidic residues" evidence="1">
    <location>
        <begin position="88"/>
        <end position="97"/>
    </location>
</feature>
<sequence length="344" mass="36148">MRRSTSPVGPLIAVALLCVAVPVRAEDMDPHGLAQVAASPPAAETTAEPLRGSVDASAWSFLETQAPTIHSEDLPPPVTPVSGLDGEASDKPLSAEESERLGQALLFDPRNADAKARALRVRKAAALKTQSLEVSRTKRADGLSTVIFDKPIAPNTGDWKARVGADLGMMSDTGISTSPDNPLRVQRDARSANAAWASVDVHEIATVDARVSPASEQGMLATTFKRSLPIGSNLSMTLQSRTSMTETYGRGMTTSDIPMMALPASDGTTTPRVWGQDNSAKLNIIATGTTLGAGVSSSSTDTVTHNTLSAEQKLYGPLSVSTAINDVGQTGESRSVRARAKFNW</sequence>
<dbReference type="OrthoDB" id="8439119at2"/>
<accession>A0A371BB39</accession>
<proteinExistence type="predicted"/>
<comment type="caution">
    <text evidence="3">The sequence shown here is derived from an EMBL/GenBank/DDBJ whole genome shotgun (WGS) entry which is preliminary data.</text>
</comment>
<feature type="signal peptide" evidence="2">
    <location>
        <begin position="1"/>
        <end position="25"/>
    </location>
</feature>
<dbReference type="AlphaFoldDB" id="A0A371BB39"/>
<name>A0A371BB39_9BRAD</name>
<gene>
    <name evidence="3" type="ORF">DXH78_09745</name>
</gene>
<feature type="chain" id="PRO_5017058827" evidence="2">
    <location>
        <begin position="26"/>
        <end position="344"/>
    </location>
</feature>
<dbReference type="RefSeq" id="WP_115516846.1">
    <property type="nucleotide sequence ID" value="NZ_QRGO01000001.1"/>
</dbReference>
<feature type="region of interest" description="Disordered" evidence="1">
    <location>
        <begin position="66"/>
        <end position="97"/>
    </location>
</feature>
<dbReference type="EMBL" id="QRGO01000001">
    <property type="protein sequence ID" value="RDV04819.1"/>
    <property type="molecule type" value="Genomic_DNA"/>
</dbReference>
<reference evidence="4" key="1">
    <citation type="submission" date="2018-08" db="EMBL/GenBank/DDBJ databases">
        <authorList>
            <person name="Kim S.-J."/>
            <person name="Jung G.-Y."/>
        </authorList>
    </citation>
    <scope>NUCLEOTIDE SEQUENCE [LARGE SCALE GENOMIC DNA]</scope>
    <source>
        <strain evidence="4">GY_H</strain>
    </source>
</reference>